<accession>A0A1A6C4A7</accession>
<evidence type="ECO:0000313" key="2">
    <source>
        <dbReference type="EMBL" id="OBS09375.1"/>
    </source>
</evidence>
<evidence type="ECO:0000259" key="1">
    <source>
        <dbReference type="Pfam" id="PF00899"/>
    </source>
</evidence>
<dbReference type="GO" id="GO:0061503">
    <property type="term" value="F:tRNA threonylcarbamoyladenosine dehydratase"/>
    <property type="evidence" value="ECO:0007669"/>
    <property type="project" value="TreeGrafter"/>
</dbReference>
<dbReference type="GO" id="GO:0061504">
    <property type="term" value="P:cyclic threonylcarbamoyladenosine biosynthetic process"/>
    <property type="evidence" value="ECO:0007669"/>
    <property type="project" value="TreeGrafter"/>
</dbReference>
<feature type="domain" description="THIF-type NAD/FAD binding fold" evidence="1">
    <location>
        <begin position="14"/>
        <end position="246"/>
    </location>
</feature>
<comment type="caution">
    <text evidence="2">The sequence shown here is derived from an EMBL/GenBank/DDBJ whole genome shotgun (WGS) entry which is preliminary data.</text>
</comment>
<dbReference type="OrthoDB" id="9804150at2"/>
<dbReference type="InterPro" id="IPR000594">
    <property type="entry name" value="ThiF_NAD_FAD-bd"/>
</dbReference>
<dbReference type="CDD" id="cd00755">
    <property type="entry name" value="YgdL_like"/>
    <property type="match status" value="1"/>
</dbReference>
<dbReference type="GO" id="GO:0008641">
    <property type="term" value="F:ubiquitin-like modifier activating enzyme activity"/>
    <property type="evidence" value="ECO:0007669"/>
    <property type="project" value="InterPro"/>
</dbReference>
<gene>
    <name evidence="2" type="ORF">Thpro_021703</name>
</gene>
<dbReference type="PANTHER" id="PTHR43267">
    <property type="entry name" value="TRNA THREONYLCARBAMOYLADENOSINE DEHYDRATASE"/>
    <property type="match status" value="1"/>
</dbReference>
<evidence type="ECO:0000313" key="3">
    <source>
        <dbReference type="Proteomes" id="UP000029273"/>
    </source>
</evidence>
<dbReference type="EMBL" id="JQSG02000003">
    <property type="protein sequence ID" value="OBS09375.1"/>
    <property type="molecule type" value="Genomic_DNA"/>
</dbReference>
<reference evidence="2 3" key="1">
    <citation type="journal article" date="2014" name="Genome Announc.">
        <title>Draft Genome Sequence of the Iron-Oxidizing, Acidophilic, and Halotolerant 'Thiobacillus prosperus' Type Strain DSM 5130.</title>
        <authorList>
            <person name="Ossandon F.J."/>
            <person name="Cardenas J.P."/>
            <person name="Corbett M."/>
            <person name="Quatrini R."/>
            <person name="Holmes D.S."/>
            <person name="Watkin E."/>
        </authorList>
    </citation>
    <scope>NUCLEOTIDE SEQUENCE [LARGE SCALE GENOMIC DNA]</scope>
    <source>
        <strain evidence="2 3">DSM 5130</strain>
    </source>
</reference>
<keyword evidence="3" id="KW-1185">Reference proteome</keyword>
<name>A0A1A6C4A7_9GAMM</name>
<organism evidence="2 3">
    <name type="scientific">Acidihalobacter prosperus</name>
    <dbReference type="NCBI Taxonomy" id="160660"/>
    <lineage>
        <taxon>Bacteria</taxon>
        <taxon>Pseudomonadati</taxon>
        <taxon>Pseudomonadota</taxon>
        <taxon>Gammaproteobacteria</taxon>
        <taxon>Chromatiales</taxon>
        <taxon>Ectothiorhodospiraceae</taxon>
        <taxon>Acidihalobacter</taxon>
    </lineage>
</organism>
<dbReference type="PANTHER" id="PTHR43267:SF1">
    <property type="entry name" value="TRNA THREONYLCARBAMOYLADENOSINE DEHYDRATASE"/>
    <property type="match status" value="1"/>
</dbReference>
<dbReference type="InterPro" id="IPR045886">
    <property type="entry name" value="ThiF/MoeB/HesA"/>
</dbReference>
<dbReference type="Proteomes" id="UP000029273">
    <property type="component" value="Unassembled WGS sequence"/>
</dbReference>
<dbReference type="Pfam" id="PF00899">
    <property type="entry name" value="ThiF"/>
    <property type="match status" value="1"/>
</dbReference>
<protein>
    <submittedName>
        <fullName evidence="2">tRNA threonylcarbamoyladenosine dehydratase</fullName>
    </submittedName>
</protein>
<dbReference type="STRING" id="160660.BJI67_01250"/>
<dbReference type="RefSeq" id="WP_052064146.1">
    <property type="nucleotide sequence ID" value="NZ_JQSG02000003.1"/>
</dbReference>
<sequence length="261" mass="27606">MSPEIPATQERTAILVGADGLARLRRAHVLVAGLGGVGGSAAEALGRAGIGRITLLDHDTVAPSNLNRQIIALHTTLDRAKAELMAERLHDIDPTIETTVLTDFLRPEDTDALVARAPYDFILDCIDSIACKAALVAAAQRAGRPIASSMGAGGRLDPTRIRIVTLNQTHTCALAREMRKSLKSLGARLNYPVVFSDEPPVVKGLPHQPVGGPAGRPRAVNGTISYMPALFGLTLAGHAIRTLLAVDVDVDVDVDSDKLTR</sequence>
<proteinExistence type="predicted"/>
<dbReference type="SUPFAM" id="SSF69572">
    <property type="entry name" value="Activating enzymes of the ubiquitin-like proteins"/>
    <property type="match status" value="1"/>
</dbReference>
<dbReference type="AlphaFoldDB" id="A0A1A6C4A7"/>
<dbReference type="Gene3D" id="3.40.50.720">
    <property type="entry name" value="NAD(P)-binding Rossmann-like Domain"/>
    <property type="match status" value="1"/>
</dbReference>
<dbReference type="InterPro" id="IPR035985">
    <property type="entry name" value="Ubiquitin-activating_enz"/>
</dbReference>